<dbReference type="AlphaFoldDB" id="A0AAE3XSF7"/>
<proteinExistence type="predicted"/>
<name>A0AAE3XSF7_9BACT</name>
<feature type="compositionally biased region" description="Basic and acidic residues" evidence="1">
    <location>
        <begin position="137"/>
        <end position="148"/>
    </location>
</feature>
<keyword evidence="3" id="KW-1185">Reference proteome</keyword>
<sequence length="323" mass="34820">MTLTESLKSFVNLVANQEEELYSKICKVKKVYLKRSICDVEPLDGGPMIHGVKLQTEMCNNENDNIPSTSFIQVPKEGSTVLVNFVNRDSAHIASYSIVEKVSIGVNESNALDKSDTYQSLETGKVSIVAQNEKENSLTLEASKRPKSDASGGDFSNLPGSRAMLENNGDSAASELLSQYEDDKLSKIKMDAKSGDSTIALQADQASDKSSSIRMETSGDASELAMETKQGEDRSSIIANTDKISFIIDKSWTIDMNKGGDLQMTALDNGTDILISNKGAITIENEDSTITMTGSEITIDNGGANIKMSGSEVNINKGSLKIM</sequence>
<reference evidence="2" key="1">
    <citation type="submission" date="2023-07" db="EMBL/GenBank/DDBJ databases">
        <title>Genomic Encyclopedia of Type Strains, Phase IV (KMG-IV): sequencing the most valuable type-strain genomes for metagenomic binning, comparative biology and taxonomic classification.</title>
        <authorList>
            <person name="Goeker M."/>
        </authorList>
    </citation>
    <scope>NUCLEOTIDE SEQUENCE</scope>
    <source>
        <strain evidence="2">DSM 26174</strain>
    </source>
</reference>
<comment type="caution">
    <text evidence="2">The sequence shown here is derived from an EMBL/GenBank/DDBJ whole genome shotgun (WGS) entry which is preliminary data.</text>
</comment>
<feature type="region of interest" description="Disordered" evidence="1">
    <location>
        <begin position="137"/>
        <end position="166"/>
    </location>
</feature>
<protein>
    <submittedName>
        <fullName evidence="2">Uncharacterized protein</fullName>
    </submittedName>
</protein>
<organism evidence="2 3">
    <name type="scientific">Aureibacter tunicatorum</name>
    <dbReference type="NCBI Taxonomy" id="866807"/>
    <lineage>
        <taxon>Bacteria</taxon>
        <taxon>Pseudomonadati</taxon>
        <taxon>Bacteroidota</taxon>
        <taxon>Cytophagia</taxon>
        <taxon>Cytophagales</taxon>
        <taxon>Persicobacteraceae</taxon>
        <taxon>Aureibacter</taxon>
    </lineage>
</organism>
<dbReference type="RefSeq" id="WP_309943106.1">
    <property type="nucleotide sequence ID" value="NZ_AP025310.1"/>
</dbReference>
<evidence type="ECO:0000313" key="2">
    <source>
        <dbReference type="EMBL" id="MDR6241908.1"/>
    </source>
</evidence>
<feature type="compositionally biased region" description="Polar residues" evidence="1">
    <location>
        <begin position="199"/>
        <end position="215"/>
    </location>
</feature>
<gene>
    <name evidence="2" type="ORF">HNQ88_004995</name>
</gene>
<evidence type="ECO:0000313" key="3">
    <source>
        <dbReference type="Proteomes" id="UP001185092"/>
    </source>
</evidence>
<evidence type="ECO:0000256" key="1">
    <source>
        <dbReference type="SAM" id="MobiDB-lite"/>
    </source>
</evidence>
<dbReference type="Proteomes" id="UP001185092">
    <property type="component" value="Unassembled WGS sequence"/>
</dbReference>
<accession>A0AAE3XSF7</accession>
<dbReference type="EMBL" id="JAVDQD010000013">
    <property type="protein sequence ID" value="MDR6241908.1"/>
    <property type="molecule type" value="Genomic_DNA"/>
</dbReference>
<feature type="region of interest" description="Disordered" evidence="1">
    <location>
        <begin position="199"/>
        <end position="221"/>
    </location>
</feature>